<evidence type="ECO:0000256" key="2">
    <source>
        <dbReference type="ARBA" id="ARBA00022490"/>
    </source>
</evidence>
<dbReference type="SUPFAM" id="SSF116842">
    <property type="entry name" value="XseB-like"/>
    <property type="match status" value="1"/>
</dbReference>
<dbReference type="HAMAP" id="MF_00337">
    <property type="entry name" value="Exonuc_7_S"/>
    <property type="match status" value="1"/>
</dbReference>
<evidence type="ECO:0000313" key="8">
    <source>
        <dbReference type="Proteomes" id="UP000185812"/>
    </source>
</evidence>
<evidence type="ECO:0000313" key="7">
    <source>
        <dbReference type="EMBL" id="SHK10880.1"/>
    </source>
</evidence>
<proteinExistence type="inferred from homology"/>
<reference evidence="8" key="1">
    <citation type="submission" date="2016-11" db="EMBL/GenBank/DDBJ databases">
        <authorList>
            <person name="Varghese N."/>
            <person name="Submissions S."/>
        </authorList>
    </citation>
    <scope>NUCLEOTIDE SEQUENCE [LARGE SCALE GENOMIC DNA]</scope>
    <source>
        <strain evidence="8">DSM 22212</strain>
    </source>
</reference>
<keyword evidence="4 6" id="KW-0378">Hydrolase</keyword>
<dbReference type="GO" id="GO:0006308">
    <property type="term" value="P:DNA catabolic process"/>
    <property type="evidence" value="ECO:0007669"/>
    <property type="project" value="UniProtKB-UniRule"/>
</dbReference>
<dbReference type="PANTHER" id="PTHR34137:SF1">
    <property type="entry name" value="EXODEOXYRIBONUCLEASE 7 SMALL SUBUNIT"/>
    <property type="match status" value="1"/>
</dbReference>
<dbReference type="Proteomes" id="UP000185812">
    <property type="component" value="Unassembled WGS sequence"/>
</dbReference>
<dbReference type="EMBL" id="FRAU01000001">
    <property type="protein sequence ID" value="SHK10880.1"/>
    <property type="molecule type" value="Genomic_DNA"/>
</dbReference>
<comment type="subcellular location">
    <subcellularLocation>
        <location evidence="6">Cytoplasm</location>
    </subcellularLocation>
</comment>
<evidence type="ECO:0000256" key="1">
    <source>
        <dbReference type="ARBA" id="ARBA00009998"/>
    </source>
</evidence>
<dbReference type="RefSeq" id="WP_072714170.1">
    <property type="nucleotide sequence ID" value="NZ_FRAU01000001.1"/>
</dbReference>
<dbReference type="GO" id="GO:0008855">
    <property type="term" value="F:exodeoxyribonuclease VII activity"/>
    <property type="evidence" value="ECO:0007669"/>
    <property type="project" value="UniProtKB-UniRule"/>
</dbReference>
<dbReference type="GO" id="GO:0009318">
    <property type="term" value="C:exodeoxyribonuclease VII complex"/>
    <property type="evidence" value="ECO:0007669"/>
    <property type="project" value="UniProtKB-UniRule"/>
</dbReference>
<comment type="subunit">
    <text evidence="6">Heterooligomer composed of large and small subunits.</text>
</comment>
<comment type="similarity">
    <text evidence="1 6">Belongs to the XseB family.</text>
</comment>
<keyword evidence="3 6" id="KW-0540">Nuclease</keyword>
<evidence type="ECO:0000256" key="4">
    <source>
        <dbReference type="ARBA" id="ARBA00022801"/>
    </source>
</evidence>
<keyword evidence="5 6" id="KW-0269">Exonuclease</keyword>
<evidence type="ECO:0000256" key="3">
    <source>
        <dbReference type="ARBA" id="ARBA00022722"/>
    </source>
</evidence>
<gene>
    <name evidence="6" type="primary">xseB</name>
    <name evidence="7" type="ORF">SAMN04488087_0303</name>
</gene>
<dbReference type="InterPro" id="IPR037004">
    <property type="entry name" value="Exonuc_VII_ssu_sf"/>
</dbReference>
<dbReference type="GO" id="GO:0005829">
    <property type="term" value="C:cytosol"/>
    <property type="evidence" value="ECO:0007669"/>
    <property type="project" value="TreeGrafter"/>
</dbReference>
<dbReference type="EC" id="3.1.11.6" evidence="6"/>
<accession>A0A1M6PSJ9</accession>
<name>A0A1M6PSJ9_9BACT</name>
<dbReference type="AlphaFoldDB" id="A0A1M6PSJ9"/>
<comment type="catalytic activity">
    <reaction evidence="6">
        <text>Exonucleolytic cleavage in either 5'- to 3'- or 3'- to 5'-direction to yield nucleoside 5'-phosphates.</text>
        <dbReference type="EC" id="3.1.11.6"/>
    </reaction>
</comment>
<keyword evidence="8" id="KW-1185">Reference proteome</keyword>
<evidence type="ECO:0000256" key="6">
    <source>
        <dbReference type="HAMAP-Rule" id="MF_00337"/>
    </source>
</evidence>
<evidence type="ECO:0000256" key="5">
    <source>
        <dbReference type="ARBA" id="ARBA00022839"/>
    </source>
</evidence>
<organism evidence="7 8">
    <name type="scientific">Rhodothermus profundi</name>
    <dbReference type="NCBI Taxonomy" id="633813"/>
    <lineage>
        <taxon>Bacteria</taxon>
        <taxon>Pseudomonadati</taxon>
        <taxon>Rhodothermota</taxon>
        <taxon>Rhodothermia</taxon>
        <taxon>Rhodothermales</taxon>
        <taxon>Rhodothermaceae</taxon>
        <taxon>Rhodothermus</taxon>
    </lineage>
</organism>
<protein>
    <recommendedName>
        <fullName evidence="6">Exodeoxyribonuclease 7 small subunit</fullName>
        <ecNumber evidence="6">3.1.11.6</ecNumber>
    </recommendedName>
    <alternativeName>
        <fullName evidence="6">Exodeoxyribonuclease VII small subunit</fullName>
        <shortName evidence="6">Exonuclease VII small subunit</shortName>
    </alternativeName>
</protein>
<sequence length="78" mass="8798">MDTPSTPADVPLSFEEALARLKQIVEHLEGDQLDLEASILAYEEGLKLARYCLEQLRTAELRIQQLSLNDDVNLENAE</sequence>
<dbReference type="Pfam" id="PF02609">
    <property type="entry name" value="Exonuc_VII_S"/>
    <property type="match status" value="1"/>
</dbReference>
<keyword evidence="2 6" id="KW-0963">Cytoplasm</keyword>
<dbReference type="STRING" id="633813.SAMN04488087_0303"/>
<dbReference type="Gene3D" id="1.10.287.1040">
    <property type="entry name" value="Exonuclease VII, small subunit"/>
    <property type="match status" value="1"/>
</dbReference>
<dbReference type="InterPro" id="IPR003761">
    <property type="entry name" value="Exonuc_VII_S"/>
</dbReference>
<comment type="function">
    <text evidence="6">Bidirectionally degrades single-stranded DNA into large acid-insoluble oligonucleotides, which are then degraded further into small acid-soluble oligonucleotides.</text>
</comment>
<dbReference type="PANTHER" id="PTHR34137">
    <property type="entry name" value="EXODEOXYRIBONUCLEASE 7 SMALL SUBUNIT"/>
    <property type="match status" value="1"/>
</dbReference>
<dbReference type="NCBIfam" id="TIGR01280">
    <property type="entry name" value="xseB"/>
    <property type="match status" value="1"/>
</dbReference>